<evidence type="ECO:0000313" key="3">
    <source>
        <dbReference type="Proteomes" id="UP000231019"/>
    </source>
</evidence>
<feature type="transmembrane region" description="Helical" evidence="1">
    <location>
        <begin position="58"/>
        <end position="78"/>
    </location>
</feature>
<keyword evidence="1" id="KW-1133">Transmembrane helix</keyword>
<reference evidence="2 3" key="1">
    <citation type="submission" date="2017-09" db="EMBL/GenBank/DDBJ databases">
        <title>Depth-based differentiation of microbial function through sediment-hosted aquifers and enrichment of novel symbionts in the deep terrestrial subsurface.</title>
        <authorList>
            <person name="Probst A.J."/>
            <person name="Ladd B."/>
            <person name="Jarett J.K."/>
            <person name="Geller-Mcgrath D.E."/>
            <person name="Sieber C.M."/>
            <person name="Emerson J.B."/>
            <person name="Anantharaman K."/>
            <person name="Thomas B.C."/>
            <person name="Malmstrom R."/>
            <person name="Stieglmeier M."/>
            <person name="Klingl A."/>
            <person name="Woyke T."/>
            <person name="Ryan C.M."/>
            <person name="Banfield J.F."/>
        </authorList>
    </citation>
    <scope>NUCLEOTIDE SEQUENCE [LARGE SCALE GENOMIC DNA]</scope>
    <source>
        <strain evidence="2">CG17_big_fil_post_rev_8_21_14_2_50_48_46</strain>
    </source>
</reference>
<organism evidence="2 3">
    <name type="scientific">bacterium (Candidatus Blackallbacteria) CG17_big_fil_post_rev_8_21_14_2_50_48_46</name>
    <dbReference type="NCBI Taxonomy" id="2014261"/>
    <lineage>
        <taxon>Bacteria</taxon>
        <taxon>Candidatus Blackallbacteria</taxon>
    </lineage>
</organism>
<feature type="transmembrane region" description="Helical" evidence="1">
    <location>
        <begin position="194"/>
        <end position="213"/>
    </location>
</feature>
<feature type="transmembrane region" description="Helical" evidence="1">
    <location>
        <begin position="225"/>
        <end position="243"/>
    </location>
</feature>
<feature type="transmembrane region" description="Helical" evidence="1">
    <location>
        <begin position="7"/>
        <end position="27"/>
    </location>
</feature>
<accession>A0A2M7G6R9</accession>
<dbReference type="AlphaFoldDB" id="A0A2M7G6R9"/>
<keyword evidence="1" id="KW-0472">Membrane</keyword>
<gene>
    <name evidence="2" type="ORF">COW36_07795</name>
</gene>
<name>A0A2M7G6R9_9BACT</name>
<comment type="caution">
    <text evidence="2">The sequence shown here is derived from an EMBL/GenBank/DDBJ whole genome shotgun (WGS) entry which is preliminary data.</text>
</comment>
<keyword evidence="1" id="KW-0812">Transmembrane</keyword>
<dbReference type="Proteomes" id="UP000231019">
    <property type="component" value="Unassembled WGS sequence"/>
</dbReference>
<proteinExistence type="predicted"/>
<protein>
    <submittedName>
        <fullName evidence="2">Uncharacterized protein</fullName>
    </submittedName>
</protein>
<sequence>MIIYVLLVWLCATLFFWVLEIVGFSWLPHPQDYLAELIQAQPELAQSVGQNLGQNPQVMHALLLFGLGICLLVTGYILEWKIKPIQNLYRFLQKIYPVWYRRWPASLREILLSAVCWGLGAGVILVLGLMGAPGLKLLYISVCWSGFMLGVMILPILHYRVVQAEDRPEKPPQALIHNLVPEFPLRHSLLIGQIYLRLLLPLFCLFTLVIPPLGLGYLHLFAQDYALLFGSLLIGLGLAWLLMRPSHLEPNAFRDNLFQLGGRLILAGGLLFFGLYSENAVVLSLFSVFAGLFAGIY</sequence>
<feature type="transmembrane region" description="Helical" evidence="1">
    <location>
        <begin position="137"/>
        <end position="157"/>
    </location>
</feature>
<feature type="transmembrane region" description="Helical" evidence="1">
    <location>
        <begin position="110"/>
        <end position="131"/>
    </location>
</feature>
<dbReference type="EMBL" id="PFFQ01000021">
    <property type="protein sequence ID" value="PIW17741.1"/>
    <property type="molecule type" value="Genomic_DNA"/>
</dbReference>
<evidence type="ECO:0000256" key="1">
    <source>
        <dbReference type="SAM" id="Phobius"/>
    </source>
</evidence>
<feature type="transmembrane region" description="Helical" evidence="1">
    <location>
        <begin position="264"/>
        <end position="296"/>
    </location>
</feature>
<evidence type="ECO:0000313" key="2">
    <source>
        <dbReference type="EMBL" id="PIW17741.1"/>
    </source>
</evidence>